<dbReference type="EMBL" id="JBHRSV010000002">
    <property type="protein sequence ID" value="MFC2925339.1"/>
    <property type="molecule type" value="Genomic_DNA"/>
</dbReference>
<protein>
    <recommendedName>
        <fullName evidence="3">Type II secretion system protein N</fullName>
    </recommendedName>
    <alternativeName>
        <fullName evidence="10">General secretion pathway protein N</fullName>
    </alternativeName>
</protein>
<comment type="subcellular location">
    <subcellularLocation>
        <location evidence="1">Cell inner membrane</location>
    </subcellularLocation>
</comment>
<keyword evidence="12" id="KW-1185">Reference proteome</keyword>
<reference evidence="12" key="1">
    <citation type="journal article" date="2019" name="Int. J. Syst. Evol. Microbiol.">
        <title>The Global Catalogue of Microorganisms (GCM) 10K type strain sequencing project: providing services to taxonomists for standard genome sequencing and annotation.</title>
        <authorList>
            <consortium name="The Broad Institute Genomics Platform"/>
            <consortium name="The Broad Institute Genome Sequencing Center for Infectious Disease"/>
            <person name="Wu L."/>
            <person name="Ma J."/>
        </authorList>
    </citation>
    <scope>NUCLEOTIDE SEQUENCE [LARGE SCALE GENOMIC DNA]</scope>
    <source>
        <strain evidence="12">KCTC 52487</strain>
    </source>
</reference>
<keyword evidence="7" id="KW-0812">Transmembrane</keyword>
<evidence type="ECO:0000313" key="12">
    <source>
        <dbReference type="Proteomes" id="UP001595379"/>
    </source>
</evidence>
<sequence>MSRTALAFVFIVFLLAALAVFMPLRAISAATGVGRDAAVFGSVWNGHVQGLTAGPHRLSSAELALRPSGLLQGQAVFDWTVEDPALRGSGRAAAGFDSYRLTDVRLTLSPAAFVRLPAGLVTPQDAASIIAERVVWRGGACAEAAGSVRSDALYALGQRLGADLPALDGVLACRDGDLVILLSGDAEDASVSADITLDGPAVRVSARVETQSPDVAAVLQANGFTLSDGVWTLTLPGG</sequence>
<gene>
    <name evidence="11" type="primary">gspN</name>
    <name evidence="11" type="ORF">ACFOOR_04395</name>
</gene>
<evidence type="ECO:0000256" key="5">
    <source>
        <dbReference type="ARBA" id="ARBA00022475"/>
    </source>
</evidence>
<dbReference type="RefSeq" id="WP_343165036.1">
    <property type="nucleotide sequence ID" value="NZ_JBHRSV010000002.1"/>
</dbReference>
<name>A0ABV6ZVB4_9PROT</name>
<comment type="similarity">
    <text evidence="2">Belongs to the GSP N family.</text>
</comment>
<dbReference type="Proteomes" id="UP001595379">
    <property type="component" value="Unassembled WGS sequence"/>
</dbReference>
<keyword evidence="4" id="KW-0813">Transport</keyword>
<dbReference type="InterPro" id="IPR022792">
    <property type="entry name" value="T2SS_protein-GspN"/>
</dbReference>
<evidence type="ECO:0000256" key="2">
    <source>
        <dbReference type="ARBA" id="ARBA00007208"/>
    </source>
</evidence>
<evidence type="ECO:0000256" key="10">
    <source>
        <dbReference type="ARBA" id="ARBA00030772"/>
    </source>
</evidence>
<keyword evidence="5" id="KW-1003">Cell membrane</keyword>
<keyword evidence="9" id="KW-0472">Membrane</keyword>
<proteinExistence type="inferred from homology"/>
<evidence type="ECO:0000256" key="9">
    <source>
        <dbReference type="ARBA" id="ARBA00023136"/>
    </source>
</evidence>
<evidence type="ECO:0000313" key="11">
    <source>
        <dbReference type="EMBL" id="MFC2925339.1"/>
    </source>
</evidence>
<evidence type="ECO:0000256" key="1">
    <source>
        <dbReference type="ARBA" id="ARBA00004533"/>
    </source>
</evidence>
<evidence type="ECO:0000256" key="7">
    <source>
        <dbReference type="ARBA" id="ARBA00022692"/>
    </source>
</evidence>
<accession>A0ABV6ZVB4</accession>
<dbReference type="Pfam" id="PF01203">
    <property type="entry name" value="T2SSN"/>
    <property type="match status" value="1"/>
</dbReference>
<evidence type="ECO:0000256" key="6">
    <source>
        <dbReference type="ARBA" id="ARBA00022519"/>
    </source>
</evidence>
<keyword evidence="8" id="KW-0653">Protein transport</keyword>
<comment type="caution">
    <text evidence="11">The sequence shown here is derived from an EMBL/GenBank/DDBJ whole genome shotgun (WGS) entry which is preliminary data.</text>
</comment>
<keyword evidence="6" id="KW-0997">Cell inner membrane</keyword>
<organism evidence="11 12">
    <name type="scientific">Hyphobacterium vulgare</name>
    <dbReference type="NCBI Taxonomy" id="1736751"/>
    <lineage>
        <taxon>Bacteria</taxon>
        <taxon>Pseudomonadati</taxon>
        <taxon>Pseudomonadota</taxon>
        <taxon>Alphaproteobacteria</taxon>
        <taxon>Maricaulales</taxon>
        <taxon>Maricaulaceae</taxon>
        <taxon>Hyphobacterium</taxon>
    </lineage>
</organism>
<evidence type="ECO:0000256" key="4">
    <source>
        <dbReference type="ARBA" id="ARBA00022448"/>
    </source>
</evidence>
<evidence type="ECO:0000256" key="8">
    <source>
        <dbReference type="ARBA" id="ARBA00022927"/>
    </source>
</evidence>
<evidence type="ECO:0000256" key="3">
    <source>
        <dbReference type="ARBA" id="ARBA00021563"/>
    </source>
</evidence>